<protein>
    <submittedName>
        <fullName evidence="1">Uncharacterized protein</fullName>
    </submittedName>
</protein>
<evidence type="ECO:0000313" key="1">
    <source>
        <dbReference type="EMBL" id="KAH9321140.1"/>
    </source>
</evidence>
<feature type="non-terminal residue" evidence="1">
    <location>
        <position position="78"/>
    </location>
</feature>
<sequence length="78" mass="8771">LADEAFKAMITVFWEMASDLTKHNASLVYGALYAAHPQETQLAVLMMVTVGCYALPDSEGGRFFRGLMRVLRDMIEDR</sequence>
<dbReference type="Proteomes" id="UP000824469">
    <property type="component" value="Unassembled WGS sequence"/>
</dbReference>
<dbReference type="EMBL" id="JAHRHJ020000003">
    <property type="protein sequence ID" value="KAH9321140.1"/>
    <property type="molecule type" value="Genomic_DNA"/>
</dbReference>
<dbReference type="AlphaFoldDB" id="A0AA38LGA1"/>
<comment type="caution">
    <text evidence="1">The sequence shown here is derived from an EMBL/GenBank/DDBJ whole genome shotgun (WGS) entry which is preliminary data.</text>
</comment>
<keyword evidence="2" id="KW-1185">Reference proteome</keyword>
<reference evidence="1 2" key="1">
    <citation type="journal article" date="2021" name="Nat. Plants">
        <title>The Taxus genome provides insights into paclitaxel biosynthesis.</title>
        <authorList>
            <person name="Xiong X."/>
            <person name="Gou J."/>
            <person name="Liao Q."/>
            <person name="Li Y."/>
            <person name="Zhou Q."/>
            <person name="Bi G."/>
            <person name="Li C."/>
            <person name="Du R."/>
            <person name="Wang X."/>
            <person name="Sun T."/>
            <person name="Guo L."/>
            <person name="Liang H."/>
            <person name="Lu P."/>
            <person name="Wu Y."/>
            <person name="Zhang Z."/>
            <person name="Ro D.K."/>
            <person name="Shang Y."/>
            <person name="Huang S."/>
            <person name="Yan J."/>
        </authorList>
    </citation>
    <scope>NUCLEOTIDE SEQUENCE [LARGE SCALE GENOMIC DNA]</scope>
    <source>
        <strain evidence="1">Ta-2019</strain>
    </source>
</reference>
<organism evidence="1 2">
    <name type="scientific">Taxus chinensis</name>
    <name type="common">Chinese yew</name>
    <name type="synonym">Taxus wallichiana var. chinensis</name>
    <dbReference type="NCBI Taxonomy" id="29808"/>
    <lineage>
        <taxon>Eukaryota</taxon>
        <taxon>Viridiplantae</taxon>
        <taxon>Streptophyta</taxon>
        <taxon>Embryophyta</taxon>
        <taxon>Tracheophyta</taxon>
        <taxon>Spermatophyta</taxon>
        <taxon>Pinopsida</taxon>
        <taxon>Pinidae</taxon>
        <taxon>Conifers II</taxon>
        <taxon>Cupressales</taxon>
        <taxon>Taxaceae</taxon>
        <taxon>Taxus</taxon>
    </lineage>
</organism>
<evidence type="ECO:0000313" key="2">
    <source>
        <dbReference type="Proteomes" id="UP000824469"/>
    </source>
</evidence>
<proteinExistence type="predicted"/>
<name>A0AA38LGA1_TAXCH</name>
<feature type="non-terminal residue" evidence="1">
    <location>
        <position position="1"/>
    </location>
</feature>
<accession>A0AA38LGA1</accession>
<gene>
    <name evidence="1" type="ORF">KI387_015779</name>
</gene>